<dbReference type="CDD" id="cd06981">
    <property type="entry name" value="cupin_reut_a1446"/>
    <property type="match status" value="1"/>
</dbReference>
<evidence type="ECO:0000259" key="1">
    <source>
        <dbReference type="Pfam" id="PF07883"/>
    </source>
</evidence>
<dbReference type="Gene3D" id="2.60.120.10">
    <property type="entry name" value="Jelly Rolls"/>
    <property type="match status" value="1"/>
</dbReference>
<feature type="domain" description="Cupin type-2" evidence="1">
    <location>
        <begin position="70"/>
        <end position="126"/>
    </location>
</feature>
<dbReference type="RefSeq" id="WP_123710722.1">
    <property type="nucleotide sequence ID" value="NZ_RKHR01000003.1"/>
</dbReference>
<dbReference type="SUPFAM" id="SSF51182">
    <property type="entry name" value="RmlC-like cupins"/>
    <property type="match status" value="1"/>
</dbReference>
<keyword evidence="3" id="KW-1185">Reference proteome</keyword>
<organism evidence="2 3">
    <name type="scientific">Sinobacterium caligoides</name>
    <dbReference type="NCBI Taxonomy" id="933926"/>
    <lineage>
        <taxon>Bacteria</taxon>
        <taxon>Pseudomonadati</taxon>
        <taxon>Pseudomonadota</taxon>
        <taxon>Gammaproteobacteria</taxon>
        <taxon>Cellvibrionales</taxon>
        <taxon>Spongiibacteraceae</taxon>
        <taxon>Sinobacterium</taxon>
    </lineage>
</organism>
<gene>
    <name evidence="2" type="ORF">EDC56_0260</name>
</gene>
<dbReference type="InterPro" id="IPR014710">
    <property type="entry name" value="RmlC-like_jellyroll"/>
</dbReference>
<accession>A0A3N2DY86</accession>
<dbReference type="Pfam" id="PF07883">
    <property type="entry name" value="Cupin_2"/>
    <property type="match status" value="1"/>
</dbReference>
<dbReference type="OrthoDB" id="9798585at2"/>
<dbReference type="InterPro" id="IPR013096">
    <property type="entry name" value="Cupin_2"/>
</dbReference>
<dbReference type="EMBL" id="RKHR01000003">
    <property type="protein sequence ID" value="ROS04747.1"/>
    <property type="molecule type" value="Genomic_DNA"/>
</dbReference>
<dbReference type="Proteomes" id="UP000275394">
    <property type="component" value="Unassembled WGS sequence"/>
</dbReference>
<comment type="caution">
    <text evidence="2">The sequence shown here is derived from an EMBL/GenBank/DDBJ whole genome shotgun (WGS) entry which is preliminary data.</text>
</comment>
<dbReference type="InterPro" id="IPR011051">
    <property type="entry name" value="RmlC_Cupin_sf"/>
</dbReference>
<protein>
    <submittedName>
        <fullName evidence="2">Cupin 2 domain-containing protein</fullName>
    </submittedName>
</protein>
<evidence type="ECO:0000313" key="2">
    <source>
        <dbReference type="EMBL" id="ROS04747.1"/>
    </source>
</evidence>
<name>A0A3N2DY86_9GAMM</name>
<evidence type="ECO:0000313" key="3">
    <source>
        <dbReference type="Proteomes" id="UP000275394"/>
    </source>
</evidence>
<dbReference type="AlphaFoldDB" id="A0A3N2DY86"/>
<proteinExistence type="predicted"/>
<reference evidence="2 3" key="1">
    <citation type="submission" date="2018-11" db="EMBL/GenBank/DDBJ databases">
        <title>Genomic Encyclopedia of Type Strains, Phase IV (KMG-IV): sequencing the most valuable type-strain genomes for metagenomic binning, comparative biology and taxonomic classification.</title>
        <authorList>
            <person name="Goeker M."/>
        </authorList>
    </citation>
    <scope>NUCLEOTIDE SEQUENCE [LARGE SCALE GENOMIC DNA]</scope>
    <source>
        <strain evidence="2 3">DSM 100316</strain>
    </source>
</reference>
<sequence length="129" mass="14351">MKTKGVSHNGEARRLSSLFAGLPGVGAESEHFQLLLEHSGCRFERIVSRGQTTPLVTEAENFLFDGWYDQPNEEWVLLLAGEAELAFDTGAIERLKIGDCLLIPAHCKHRVSYTATDETTVWLAVFFPS</sequence>